<evidence type="ECO:0000313" key="2">
    <source>
        <dbReference type="Proteomes" id="UP001429357"/>
    </source>
</evidence>
<gene>
    <name evidence="1" type="ORF">BAU18_002801</name>
</gene>
<dbReference type="EMBL" id="MAEI02000001">
    <property type="protein sequence ID" value="MEO1783182.1"/>
    <property type="molecule type" value="Genomic_DNA"/>
</dbReference>
<evidence type="ECO:0000313" key="1">
    <source>
        <dbReference type="EMBL" id="MEO1783182.1"/>
    </source>
</evidence>
<reference evidence="2" key="1">
    <citation type="submission" date="2016-06" db="EMBL/GenBank/DDBJ databases">
        <title>Four novel species of enterococci isolated from chicken manure.</title>
        <authorList>
            <person name="Van Tyne D."/>
        </authorList>
    </citation>
    <scope>NUCLEOTIDE SEQUENCE [LARGE SCALE GENOMIC DNA]</scope>
    <source>
        <strain evidence="2">JM9A</strain>
    </source>
</reference>
<reference evidence="1 2" key="2">
    <citation type="submission" date="2024-02" db="EMBL/GenBank/DDBJ databases">
        <title>The Genome Sequence of Enterococcus diestrammenae JM9A.</title>
        <authorList>
            <person name="Earl A."/>
            <person name="Manson A."/>
            <person name="Gilmore M."/>
            <person name="Sanders J."/>
            <person name="Shea T."/>
            <person name="Howe W."/>
            <person name="Livny J."/>
            <person name="Cuomo C."/>
            <person name="Neafsey D."/>
            <person name="Birren B."/>
        </authorList>
    </citation>
    <scope>NUCLEOTIDE SEQUENCE [LARGE SCALE GENOMIC DNA]</scope>
    <source>
        <strain evidence="1 2">JM9A</strain>
    </source>
</reference>
<protein>
    <submittedName>
        <fullName evidence="1">Uncharacterized protein</fullName>
    </submittedName>
</protein>
<name>A0ABV0F819_9ENTE</name>
<organism evidence="1 2">
    <name type="scientific">Enterococcus diestrammenae</name>
    <dbReference type="NCBI Taxonomy" id="1155073"/>
    <lineage>
        <taxon>Bacteria</taxon>
        <taxon>Bacillati</taxon>
        <taxon>Bacillota</taxon>
        <taxon>Bacilli</taxon>
        <taxon>Lactobacillales</taxon>
        <taxon>Enterococcaceae</taxon>
        <taxon>Enterococcus</taxon>
    </lineage>
</organism>
<proteinExistence type="predicted"/>
<dbReference type="Proteomes" id="UP001429357">
    <property type="component" value="Unassembled WGS sequence"/>
</dbReference>
<keyword evidence="2" id="KW-1185">Reference proteome</keyword>
<sequence>MDKSQIEKNGLYEAKLVGGEGKEQVKIVSIFEKTCTVEVIKTAQIAVAKICDISPCSRGLEA</sequence>
<dbReference type="RefSeq" id="WP_161868259.1">
    <property type="nucleotide sequence ID" value="NZ_JAQFAM010000001.1"/>
</dbReference>
<comment type="caution">
    <text evidence="1">The sequence shown here is derived from an EMBL/GenBank/DDBJ whole genome shotgun (WGS) entry which is preliminary data.</text>
</comment>
<accession>A0ABV0F819</accession>